<dbReference type="Pfam" id="PF02080">
    <property type="entry name" value="TrkA_C"/>
    <property type="match status" value="1"/>
</dbReference>
<dbReference type="SUPFAM" id="SSF116726">
    <property type="entry name" value="TrkA C-terminal domain-like"/>
    <property type="match status" value="1"/>
</dbReference>
<dbReference type="CDD" id="cd07377">
    <property type="entry name" value="WHTH_GntR"/>
    <property type="match status" value="1"/>
</dbReference>
<dbReference type="Gene3D" id="1.10.10.10">
    <property type="entry name" value="Winged helix-like DNA-binding domain superfamily/Winged helix DNA-binding domain"/>
    <property type="match status" value="1"/>
</dbReference>
<dbReference type="PANTHER" id="PTHR44846:SF1">
    <property type="entry name" value="MANNOSYL-D-GLYCERATE TRANSPORT_METABOLISM SYSTEM REPRESSOR MNGR-RELATED"/>
    <property type="match status" value="1"/>
</dbReference>
<dbReference type="RefSeq" id="WP_168930239.1">
    <property type="nucleotide sequence ID" value="NZ_JABAFV010000002.1"/>
</dbReference>
<evidence type="ECO:0000313" key="7">
    <source>
        <dbReference type="EMBL" id="NME49100.1"/>
    </source>
</evidence>
<comment type="caution">
    <text evidence="7">The sequence shown here is derived from an EMBL/GenBank/DDBJ whole genome shotgun (WGS) entry which is preliminary data.</text>
</comment>
<evidence type="ECO:0000256" key="2">
    <source>
        <dbReference type="ARBA" id="ARBA00023125"/>
    </source>
</evidence>
<dbReference type="InterPro" id="IPR036388">
    <property type="entry name" value="WH-like_DNA-bd_sf"/>
</dbReference>
<name>A0A7X9NKJ8_9ENTE</name>
<dbReference type="InterPro" id="IPR036390">
    <property type="entry name" value="WH_DNA-bd_sf"/>
</dbReference>
<feature type="domain" description="HTH gntR-type" evidence="5">
    <location>
        <begin position="12"/>
        <end position="80"/>
    </location>
</feature>
<evidence type="ECO:0000256" key="3">
    <source>
        <dbReference type="ARBA" id="ARBA00023163"/>
    </source>
</evidence>
<dbReference type="Pfam" id="PF00392">
    <property type="entry name" value="GntR"/>
    <property type="match status" value="1"/>
</dbReference>
<dbReference type="SMART" id="SM00345">
    <property type="entry name" value="HTH_GNTR"/>
    <property type="match status" value="1"/>
</dbReference>
<dbReference type="GO" id="GO:0045892">
    <property type="term" value="P:negative regulation of DNA-templated transcription"/>
    <property type="evidence" value="ECO:0007669"/>
    <property type="project" value="TreeGrafter"/>
</dbReference>
<dbReference type="PROSITE" id="PS50949">
    <property type="entry name" value="HTH_GNTR"/>
    <property type="match status" value="1"/>
</dbReference>
<evidence type="ECO:0000256" key="1">
    <source>
        <dbReference type="ARBA" id="ARBA00023015"/>
    </source>
</evidence>
<dbReference type="GO" id="GO:0008324">
    <property type="term" value="F:monoatomic cation transmembrane transporter activity"/>
    <property type="evidence" value="ECO:0007669"/>
    <property type="project" value="InterPro"/>
</dbReference>
<protein>
    <submittedName>
        <fullName evidence="7">GntR family transcriptional regulator</fullName>
    </submittedName>
</protein>
<evidence type="ECO:0000313" key="8">
    <source>
        <dbReference type="Proteomes" id="UP000588071"/>
    </source>
</evidence>
<gene>
    <name evidence="7" type="ORF">HF857_02305</name>
</gene>
<dbReference type="Gene3D" id="3.30.70.1450">
    <property type="entry name" value="Regulator of K+ conductance, C-terminal domain"/>
    <property type="match status" value="1"/>
</dbReference>
<feature type="coiled-coil region" evidence="4">
    <location>
        <begin position="93"/>
        <end position="127"/>
    </location>
</feature>
<dbReference type="InterPro" id="IPR050679">
    <property type="entry name" value="Bact_HTH_transcr_reg"/>
</dbReference>
<keyword evidence="4" id="KW-0175">Coiled coil</keyword>
<sequence length="219" mass="24620">MQTTKNKPKRTESRYHEIALMVAQRIVDGKYPLGEKIRSRTTIASNFGVSPETARKAVNLLADLEIVEVIHGSGVYVRSKEKASAFIARSQNLKQLTQTKQELRESIKRQQEELQTTLELIGKLETESRRTQDSLTLVPFELIVTEAFKELGQTVGQLNLWHRTKATIMAVKRGEEMILSPGPVLTIEVGDIVYYTGDDQAKQMMELLFTGETGKEGLA</sequence>
<evidence type="ECO:0000256" key="4">
    <source>
        <dbReference type="SAM" id="Coils"/>
    </source>
</evidence>
<keyword evidence="3" id="KW-0804">Transcription</keyword>
<keyword evidence="2" id="KW-0238">DNA-binding</keyword>
<dbReference type="InterPro" id="IPR000524">
    <property type="entry name" value="Tscrpt_reg_HTH_GntR"/>
</dbReference>
<dbReference type="InterPro" id="IPR036721">
    <property type="entry name" value="RCK_C_sf"/>
</dbReference>
<proteinExistence type="predicted"/>
<keyword evidence="1" id="KW-0805">Transcription regulation</keyword>
<organism evidence="7 8">
    <name type="scientific">Enterococcus cecorum</name>
    <dbReference type="NCBI Taxonomy" id="44008"/>
    <lineage>
        <taxon>Bacteria</taxon>
        <taxon>Bacillati</taxon>
        <taxon>Bacillota</taxon>
        <taxon>Bacilli</taxon>
        <taxon>Lactobacillales</taxon>
        <taxon>Enterococcaceae</taxon>
        <taxon>Enterococcus</taxon>
    </lineage>
</organism>
<reference evidence="7 8" key="1">
    <citation type="submission" date="2020-04" db="EMBL/GenBank/DDBJ databases">
        <authorList>
            <person name="Hitch T.C.A."/>
            <person name="Wylensek D."/>
            <person name="Clavel T."/>
        </authorList>
    </citation>
    <scope>NUCLEOTIDE SEQUENCE [LARGE SCALE GENOMIC DNA]</scope>
    <source>
        <strain evidence="7 8">WCA-380-WT-3C</strain>
    </source>
</reference>
<dbReference type="EMBL" id="JABAFV010000002">
    <property type="protein sequence ID" value="NME49100.1"/>
    <property type="molecule type" value="Genomic_DNA"/>
</dbReference>
<evidence type="ECO:0000259" key="6">
    <source>
        <dbReference type="PROSITE" id="PS51202"/>
    </source>
</evidence>
<dbReference type="PANTHER" id="PTHR44846">
    <property type="entry name" value="MANNOSYL-D-GLYCERATE TRANSPORT/METABOLISM SYSTEM REPRESSOR MNGR-RELATED"/>
    <property type="match status" value="1"/>
</dbReference>
<dbReference type="GO" id="GO:0003700">
    <property type="term" value="F:DNA-binding transcription factor activity"/>
    <property type="evidence" value="ECO:0007669"/>
    <property type="project" value="InterPro"/>
</dbReference>
<dbReference type="SUPFAM" id="SSF46785">
    <property type="entry name" value="Winged helix' DNA-binding domain"/>
    <property type="match status" value="1"/>
</dbReference>
<dbReference type="AlphaFoldDB" id="A0A7X9NKJ8"/>
<dbReference type="PROSITE" id="PS51202">
    <property type="entry name" value="RCK_C"/>
    <property type="match status" value="1"/>
</dbReference>
<dbReference type="InterPro" id="IPR006037">
    <property type="entry name" value="RCK_C"/>
</dbReference>
<dbReference type="Proteomes" id="UP000588071">
    <property type="component" value="Unassembled WGS sequence"/>
</dbReference>
<evidence type="ECO:0000259" key="5">
    <source>
        <dbReference type="PROSITE" id="PS50949"/>
    </source>
</evidence>
<dbReference type="GO" id="GO:0003677">
    <property type="term" value="F:DNA binding"/>
    <property type="evidence" value="ECO:0007669"/>
    <property type="project" value="UniProtKB-KW"/>
</dbReference>
<feature type="domain" description="RCK C-terminal" evidence="6">
    <location>
        <begin position="127"/>
        <end position="213"/>
    </location>
</feature>
<accession>A0A7X9NKJ8</accession>
<dbReference type="GO" id="GO:0006813">
    <property type="term" value="P:potassium ion transport"/>
    <property type="evidence" value="ECO:0007669"/>
    <property type="project" value="InterPro"/>
</dbReference>